<dbReference type="PANTHER" id="PTHR43861:SF1">
    <property type="entry name" value="TRANS-ACONITATE 2-METHYLTRANSFERASE"/>
    <property type="match status" value="1"/>
</dbReference>
<organism evidence="4 5">
    <name type="scientific">Actinoplanes awajinensis subsp. mycoplanecinus</name>
    <dbReference type="NCBI Taxonomy" id="135947"/>
    <lineage>
        <taxon>Bacteria</taxon>
        <taxon>Bacillati</taxon>
        <taxon>Actinomycetota</taxon>
        <taxon>Actinomycetes</taxon>
        <taxon>Micromonosporales</taxon>
        <taxon>Micromonosporaceae</taxon>
        <taxon>Actinoplanes</taxon>
    </lineage>
</organism>
<evidence type="ECO:0000256" key="1">
    <source>
        <dbReference type="ARBA" id="ARBA00022603"/>
    </source>
</evidence>
<dbReference type="PANTHER" id="PTHR43861">
    <property type="entry name" value="TRANS-ACONITATE 2-METHYLTRANSFERASE-RELATED"/>
    <property type="match status" value="1"/>
</dbReference>
<keyword evidence="1 4" id="KW-0489">Methyltransferase</keyword>
<dbReference type="InterPro" id="IPR041698">
    <property type="entry name" value="Methyltransf_25"/>
</dbReference>
<dbReference type="CDD" id="cd02440">
    <property type="entry name" value="AdoMet_MTases"/>
    <property type="match status" value="1"/>
</dbReference>
<name>A0A124G9D1_9ACTN</name>
<keyword evidence="2 4" id="KW-0808">Transferase</keyword>
<sequence>MSAEQVRDAYGSLAGLYINLFGTTEQHHADDLALVERHLTIRPGRVLDLGCGPGHYTAHLRSRGVDAVGIDLVPEFIAHAKATHPDGDYRLGSLASLDAGDDSVAGILAWYSLIHLPPSGLDGVLAELRRVTAPGGTLVVGFVDGDEVSAFDHKVITAYRWPAEPFSARLAHAGFREIERHQRPGDGAVRPHAAIVAVTPSVERP</sequence>
<dbReference type="Gene3D" id="3.40.50.150">
    <property type="entry name" value="Vaccinia Virus protein VP39"/>
    <property type="match status" value="1"/>
</dbReference>
<dbReference type="GO" id="GO:0032259">
    <property type="term" value="P:methylation"/>
    <property type="evidence" value="ECO:0007669"/>
    <property type="project" value="UniProtKB-KW"/>
</dbReference>
<evidence type="ECO:0000313" key="4">
    <source>
        <dbReference type="EMBL" id="KUL28782.1"/>
    </source>
</evidence>
<protein>
    <submittedName>
        <fullName evidence="4">Methyltransferase type 11</fullName>
    </submittedName>
</protein>
<feature type="domain" description="Methyltransferase" evidence="3">
    <location>
        <begin position="46"/>
        <end position="136"/>
    </location>
</feature>
<proteinExistence type="predicted"/>
<dbReference type="Proteomes" id="UP000053244">
    <property type="component" value="Unassembled WGS sequence"/>
</dbReference>
<gene>
    <name evidence="4" type="ORF">ADL15_31065</name>
</gene>
<dbReference type="GO" id="GO:0008168">
    <property type="term" value="F:methyltransferase activity"/>
    <property type="evidence" value="ECO:0007669"/>
    <property type="project" value="UniProtKB-KW"/>
</dbReference>
<dbReference type="SUPFAM" id="SSF53335">
    <property type="entry name" value="S-adenosyl-L-methionine-dependent methyltransferases"/>
    <property type="match status" value="1"/>
</dbReference>
<keyword evidence="5" id="KW-1185">Reference proteome</keyword>
<dbReference type="InterPro" id="IPR029063">
    <property type="entry name" value="SAM-dependent_MTases_sf"/>
</dbReference>
<dbReference type="OrthoDB" id="9805171at2"/>
<comment type="caution">
    <text evidence="4">The sequence shown here is derived from an EMBL/GenBank/DDBJ whole genome shotgun (WGS) entry which is preliminary data.</text>
</comment>
<reference evidence="4 5" key="1">
    <citation type="submission" date="2015-10" db="EMBL/GenBank/DDBJ databases">
        <authorList>
            <person name="Gilbert D.G."/>
        </authorList>
    </citation>
    <scope>NUCLEOTIDE SEQUENCE [LARGE SCALE GENOMIC DNA]</scope>
    <source>
        <strain evidence="4 5">NRRL B-16712</strain>
    </source>
</reference>
<evidence type="ECO:0000256" key="2">
    <source>
        <dbReference type="ARBA" id="ARBA00022679"/>
    </source>
</evidence>
<evidence type="ECO:0000259" key="3">
    <source>
        <dbReference type="Pfam" id="PF13649"/>
    </source>
</evidence>
<dbReference type="AlphaFoldDB" id="A0A124G9D1"/>
<evidence type="ECO:0000313" key="5">
    <source>
        <dbReference type="Proteomes" id="UP000053244"/>
    </source>
</evidence>
<accession>A0A124G9D1</accession>
<dbReference type="RefSeq" id="WP_067698582.1">
    <property type="nucleotide sequence ID" value="NZ_LLZH01000285.1"/>
</dbReference>
<dbReference type="Pfam" id="PF13649">
    <property type="entry name" value="Methyltransf_25"/>
    <property type="match status" value="1"/>
</dbReference>
<dbReference type="EMBL" id="LLZH01000285">
    <property type="protein sequence ID" value="KUL28782.1"/>
    <property type="molecule type" value="Genomic_DNA"/>
</dbReference>